<dbReference type="Proteomes" id="UP000235371">
    <property type="component" value="Unassembled WGS sequence"/>
</dbReference>
<organism evidence="2 3">
    <name type="scientific">Hyaloscypha bicolor E</name>
    <dbReference type="NCBI Taxonomy" id="1095630"/>
    <lineage>
        <taxon>Eukaryota</taxon>
        <taxon>Fungi</taxon>
        <taxon>Dikarya</taxon>
        <taxon>Ascomycota</taxon>
        <taxon>Pezizomycotina</taxon>
        <taxon>Leotiomycetes</taxon>
        <taxon>Helotiales</taxon>
        <taxon>Hyaloscyphaceae</taxon>
        <taxon>Hyaloscypha</taxon>
        <taxon>Hyaloscypha bicolor</taxon>
    </lineage>
</organism>
<gene>
    <name evidence="2" type="ORF">K444DRAFT_617636</name>
</gene>
<proteinExistence type="predicted"/>
<dbReference type="RefSeq" id="XP_024732076.1">
    <property type="nucleotide sequence ID" value="XM_024881167.1"/>
</dbReference>
<dbReference type="OrthoDB" id="4760831at2759"/>
<protein>
    <submittedName>
        <fullName evidence="2">Uncharacterized protein</fullName>
    </submittedName>
</protein>
<keyword evidence="3" id="KW-1185">Reference proteome</keyword>
<evidence type="ECO:0000256" key="1">
    <source>
        <dbReference type="SAM" id="MobiDB-lite"/>
    </source>
</evidence>
<accession>A0A2J6SWM3</accession>
<reference evidence="2 3" key="1">
    <citation type="submission" date="2016-04" db="EMBL/GenBank/DDBJ databases">
        <title>A degradative enzymes factory behind the ericoid mycorrhizal symbiosis.</title>
        <authorList>
            <consortium name="DOE Joint Genome Institute"/>
            <person name="Martino E."/>
            <person name="Morin E."/>
            <person name="Grelet G."/>
            <person name="Kuo A."/>
            <person name="Kohler A."/>
            <person name="Daghino S."/>
            <person name="Barry K."/>
            <person name="Choi C."/>
            <person name="Cichocki N."/>
            <person name="Clum A."/>
            <person name="Copeland A."/>
            <person name="Hainaut M."/>
            <person name="Haridas S."/>
            <person name="Labutti K."/>
            <person name="Lindquist E."/>
            <person name="Lipzen A."/>
            <person name="Khouja H.-R."/>
            <person name="Murat C."/>
            <person name="Ohm R."/>
            <person name="Olson A."/>
            <person name="Spatafora J."/>
            <person name="Veneault-Fourrey C."/>
            <person name="Henrissat B."/>
            <person name="Grigoriev I."/>
            <person name="Martin F."/>
            <person name="Perotto S."/>
        </authorList>
    </citation>
    <scope>NUCLEOTIDE SEQUENCE [LARGE SCALE GENOMIC DNA]</scope>
    <source>
        <strain evidence="2 3">E</strain>
    </source>
</reference>
<dbReference type="AlphaFoldDB" id="A0A2J6SWM3"/>
<dbReference type="EMBL" id="KZ613856">
    <property type="protein sequence ID" value="PMD55172.1"/>
    <property type="molecule type" value="Genomic_DNA"/>
</dbReference>
<evidence type="ECO:0000313" key="3">
    <source>
        <dbReference type="Proteomes" id="UP000235371"/>
    </source>
</evidence>
<dbReference type="STRING" id="1095630.A0A2J6SWM3"/>
<evidence type="ECO:0000313" key="2">
    <source>
        <dbReference type="EMBL" id="PMD55172.1"/>
    </source>
</evidence>
<feature type="region of interest" description="Disordered" evidence="1">
    <location>
        <begin position="155"/>
        <end position="177"/>
    </location>
</feature>
<dbReference type="InParanoid" id="A0A2J6SWM3"/>
<sequence>MGVQYELDDLTKLFEAEYGYATETWLIPNAKSHFALMEKALQVVRDFGKASNLLIVYYAGRGHMNVSRQAMWSCTSVTETIAACGFETWAPQPGRYSFTNTLIAVLDDWCDRLAFTAAMLHCEILNRLRHEKPERDRYTKTFEFRKSPIHVLSTNDPKARNVELSPRQPPKEPPFSPRCFKPVENQRGCIVKSGRNL</sequence>
<dbReference type="GeneID" id="36589244"/>
<name>A0A2J6SWM3_9HELO</name>
<feature type="compositionally biased region" description="Pro residues" evidence="1">
    <location>
        <begin position="167"/>
        <end position="176"/>
    </location>
</feature>